<dbReference type="AlphaFoldDB" id="A0A6I4MC17"/>
<dbReference type="EMBL" id="WBMS02000009">
    <property type="protein sequence ID" value="MWA01527.1"/>
    <property type="molecule type" value="Genomic_DNA"/>
</dbReference>
<name>A0A6I4MC17_9ACTN</name>
<proteinExistence type="predicted"/>
<protein>
    <submittedName>
        <fullName evidence="1">Uncharacterized protein</fullName>
    </submittedName>
</protein>
<sequence>MRAMLAGDAPAWEISAGVLICRYTDAPSIGTFQPRADAIVALAGMLNDPTTAG</sequence>
<evidence type="ECO:0000313" key="1">
    <source>
        <dbReference type="EMBL" id="MWA01527.1"/>
    </source>
</evidence>
<comment type="caution">
    <text evidence="1">The sequence shown here is derived from an EMBL/GenBank/DDBJ whole genome shotgun (WGS) entry which is preliminary data.</text>
</comment>
<keyword evidence="2" id="KW-1185">Reference proteome</keyword>
<gene>
    <name evidence="1" type="ORF">F8568_014295</name>
</gene>
<organism evidence="1 2">
    <name type="scientific">Actinomadura physcomitrii</name>
    <dbReference type="NCBI Taxonomy" id="2650748"/>
    <lineage>
        <taxon>Bacteria</taxon>
        <taxon>Bacillati</taxon>
        <taxon>Actinomycetota</taxon>
        <taxon>Actinomycetes</taxon>
        <taxon>Streptosporangiales</taxon>
        <taxon>Thermomonosporaceae</taxon>
        <taxon>Actinomadura</taxon>
    </lineage>
</organism>
<evidence type="ECO:0000313" key="2">
    <source>
        <dbReference type="Proteomes" id="UP000462055"/>
    </source>
</evidence>
<dbReference type="RefSeq" id="WP_160573615.1">
    <property type="nucleotide sequence ID" value="NZ_WBMS02000009.1"/>
</dbReference>
<accession>A0A6I4MC17</accession>
<reference evidence="1" key="1">
    <citation type="submission" date="2019-12" db="EMBL/GenBank/DDBJ databases">
        <title>Actinomadura physcomitrii sp. nov., a novel actinomycete isolated from moss [Physcomitrium sphaericum (Ludw) Fuernr].</title>
        <authorList>
            <person name="Zhuang X."/>
        </authorList>
    </citation>
    <scope>NUCLEOTIDE SEQUENCE [LARGE SCALE GENOMIC DNA]</scope>
    <source>
        <strain evidence="1">LD22</strain>
    </source>
</reference>
<dbReference type="Proteomes" id="UP000462055">
    <property type="component" value="Unassembled WGS sequence"/>
</dbReference>